<dbReference type="Proteomes" id="UP001153269">
    <property type="component" value="Unassembled WGS sequence"/>
</dbReference>
<feature type="region of interest" description="Disordered" evidence="1">
    <location>
        <begin position="65"/>
        <end position="88"/>
    </location>
</feature>
<evidence type="ECO:0000313" key="3">
    <source>
        <dbReference type="Proteomes" id="UP001153269"/>
    </source>
</evidence>
<evidence type="ECO:0000313" key="2">
    <source>
        <dbReference type="EMBL" id="CAB1423489.1"/>
    </source>
</evidence>
<feature type="region of interest" description="Disordered" evidence="1">
    <location>
        <begin position="255"/>
        <end position="276"/>
    </location>
</feature>
<sequence>MEEARISQLDRTMSCGDRGVQSLCLKKIYFTPKGEEGEKGGRETETGETRFKWSLSCLTCVKRRGQNHENPSSAPHRQLTEPESSQEIPPCGLSHSFYVLLLNVSPLSNSSIWGADNPRPEVRRNEGGMKETHRGCGGRFIRIRDLEKSPQKFSTDAGSAVSGVVVRRERCATACIPGFAAPRHRVVSGLRDAKIQTAAPLPLSNITEEKMKKSVLPPVNLKKTTPVLIHPHAPHAPHDVCVITSAKPIWSRASVAQVRDHRGQRGLKTLHHRRAH</sequence>
<feature type="compositionally biased region" description="Polar residues" evidence="1">
    <location>
        <begin position="68"/>
        <end position="87"/>
    </location>
</feature>
<evidence type="ECO:0000256" key="1">
    <source>
        <dbReference type="SAM" id="MobiDB-lite"/>
    </source>
</evidence>
<protein>
    <submittedName>
        <fullName evidence="2">Uncharacterized protein</fullName>
    </submittedName>
</protein>
<organism evidence="2 3">
    <name type="scientific">Pleuronectes platessa</name>
    <name type="common">European plaice</name>
    <dbReference type="NCBI Taxonomy" id="8262"/>
    <lineage>
        <taxon>Eukaryota</taxon>
        <taxon>Metazoa</taxon>
        <taxon>Chordata</taxon>
        <taxon>Craniata</taxon>
        <taxon>Vertebrata</taxon>
        <taxon>Euteleostomi</taxon>
        <taxon>Actinopterygii</taxon>
        <taxon>Neopterygii</taxon>
        <taxon>Teleostei</taxon>
        <taxon>Neoteleostei</taxon>
        <taxon>Acanthomorphata</taxon>
        <taxon>Carangaria</taxon>
        <taxon>Pleuronectiformes</taxon>
        <taxon>Pleuronectoidei</taxon>
        <taxon>Pleuronectidae</taxon>
        <taxon>Pleuronectes</taxon>
    </lineage>
</organism>
<comment type="caution">
    <text evidence="2">The sequence shown here is derived from an EMBL/GenBank/DDBJ whole genome shotgun (WGS) entry which is preliminary data.</text>
</comment>
<keyword evidence="3" id="KW-1185">Reference proteome</keyword>
<dbReference type="EMBL" id="CADEAL010000659">
    <property type="protein sequence ID" value="CAB1423489.1"/>
    <property type="molecule type" value="Genomic_DNA"/>
</dbReference>
<accession>A0A9N7U252</accession>
<name>A0A9N7U252_PLEPL</name>
<gene>
    <name evidence="2" type="ORF">PLEPLA_LOCUS11409</name>
</gene>
<feature type="compositionally biased region" description="Basic residues" evidence="1">
    <location>
        <begin position="264"/>
        <end position="276"/>
    </location>
</feature>
<proteinExistence type="predicted"/>
<reference evidence="2" key="1">
    <citation type="submission" date="2020-03" db="EMBL/GenBank/DDBJ databases">
        <authorList>
            <person name="Weist P."/>
        </authorList>
    </citation>
    <scope>NUCLEOTIDE SEQUENCE</scope>
</reference>
<dbReference type="AlphaFoldDB" id="A0A9N7U252"/>